<dbReference type="OrthoDB" id="5398391at2759"/>
<keyword evidence="1" id="KW-0659">Purine metabolism</keyword>
<dbReference type="GO" id="GO:0006144">
    <property type="term" value="P:purine nucleobase metabolic process"/>
    <property type="evidence" value="ECO:0007669"/>
    <property type="project" value="UniProtKB-KW"/>
</dbReference>
<sequence length="191" mass="21713">MPLMDFQKFRNADFEVQSQTLETLFERSKSLEKMTIANPSFARDRSSNYVELVEKIRAKLLELCSQAEASREAKADVSDVIAAHPRLGQPRVVLSAHSAIEQRNLGNSDSPEIKETLQRLNKQYEAQYPGLRFVVFVNGRTRPQIIKVMQSRINSDNSWVQEAQLACNEMCDIALDRIKKSVAPLAMETKL</sequence>
<dbReference type="EMBL" id="LN736364">
    <property type="protein sequence ID" value="CEP62535.1"/>
    <property type="molecule type" value="Genomic_DNA"/>
</dbReference>
<proteinExistence type="predicted"/>
<evidence type="ECO:0000313" key="3">
    <source>
        <dbReference type="EMBL" id="CEP62535.1"/>
    </source>
</evidence>
<name>A0A0C7N3K7_9SACH</name>
<protein>
    <submittedName>
        <fullName evidence="3">LALA0S05e07800g1_1</fullName>
    </submittedName>
</protein>
<dbReference type="PANTHER" id="PTHR37987">
    <property type="entry name" value="CHROMOSOME 9, WHOLE GENOME SHOTGUN SEQUENCE"/>
    <property type="match status" value="1"/>
</dbReference>
<dbReference type="Proteomes" id="UP000054304">
    <property type="component" value="Unassembled WGS sequence"/>
</dbReference>
<evidence type="ECO:0000259" key="2">
    <source>
        <dbReference type="Pfam" id="PF09349"/>
    </source>
</evidence>
<gene>
    <name evidence="3" type="ORF">LALA0_S05e07800g</name>
</gene>
<accession>A0A0C7N3K7</accession>
<organism evidence="3 4">
    <name type="scientific">Lachancea lanzarotensis</name>
    <dbReference type="NCBI Taxonomy" id="1245769"/>
    <lineage>
        <taxon>Eukaryota</taxon>
        <taxon>Fungi</taxon>
        <taxon>Dikarya</taxon>
        <taxon>Ascomycota</taxon>
        <taxon>Saccharomycotina</taxon>
        <taxon>Saccharomycetes</taxon>
        <taxon>Saccharomycetales</taxon>
        <taxon>Saccharomycetaceae</taxon>
        <taxon>Lachancea</taxon>
    </lineage>
</organism>
<dbReference type="AlphaFoldDB" id="A0A0C7N3K7"/>
<dbReference type="InterPro" id="IPR018020">
    <property type="entry name" value="OHCU_decarboxylase"/>
</dbReference>
<dbReference type="InterPro" id="IPR036778">
    <property type="entry name" value="OHCU_decarboxylase_sf"/>
</dbReference>
<dbReference type="HOGENOM" id="CLU_092522_0_1_1"/>
<feature type="domain" description="Oxo-4-hydroxy-4-carboxy-5-ureidoimidazoline decarboxylase" evidence="2">
    <location>
        <begin position="13"/>
        <end position="179"/>
    </location>
</feature>
<dbReference type="RefSeq" id="XP_022628760.1">
    <property type="nucleotide sequence ID" value="XM_022772436.1"/>
</dbReference>
<evidence type="ECO:0000256" key="1">
    <source>
        <dbReference type="ARBA" id="ARBA00022631"/>
    </source>
</evidence>
<dbReference type="Gene3D" id="1.10.3330.10">
    <property type="entry name" value="Oxo-4-hydroxy-4-carboxy-5-ureidoimidazoline decarboxylase"/>
    <property type="match status" value="1"/>
</dbReference>
<dbReference type="GeneID" id="34686004"/>
<keyword evidence="4" id="KW-1185">Reference proteome</keyword>
<reference evidence="3 4" key="1">
    <citation type="submission" date="2014-12" db="EMBL/GenBank/DDBJ databases">
        <authorList>
            <person name="Neuveglise Cecile"/>
        </authorList>
    </citation>
    <scope>NUCLEOTIDE SEQUENCE [LARGE SCALE GENOMIC DNA]</scope>
    <source>
        <strain evidence="3 4">CBS 12615</strain>
    </source>
</reference>
<evidence type="ECO:0000313" key="4">
    <source>
        <dbReference type="Proteomes" id="UP000054304"/>
    </source>
</evidence>
<dbReference type="Pfam" id="PF09349">
    <property type="entry name" value="OHCU_decarbox"/>
    <property type="match status" value="1"/>
</dbReference>
<dbReference type="SUPFAM" id="SSF158694">
    <property type="entry name" value="UraD-Like"/>
    <property type="match status" value="1"/>
</dbReference>
<dbReference type="PANTHER" id="PTHR37987:SF1">
    <property type="entry name" value="OXO-4-HYDROXY-4-CARBOXY-5-UREIDOIMIDAZOLINE DECARBOXYLASE DOMAIN-CONTAINING PROTEIN"/>
    <property type="match status" value="1"/>
</dbReference>